<dbReference type="Proteomes" id="UP001601992">
    <property type="component" value="Unassembled WGS sequence"/>
</dbReference>
<evidence type="ECO:0000256" key="1">
    <source>
        <dbReference type="SAM" id="MobiDB-lite"/>
    </source>
</evidence>
<organism evidence="2 3">
    <name type="scientific">Nocardia jiangxiensis</name>
    <dbReference type="NCBI Taxonomy" id="282685"/>
    <lineage>
        <taxon>Bacteria</taxon>
        <taxon>Bacillati</taxon>
        <taxon>Actinomycetota</taxon>
        <taxon>Actinomycetes</taxon>
        <taxon>Mycobacteriales</taxon>
        <taxon>Nocardiaceae</taxon>
        <taxon>Nocardia</taxon>
    </lineage>
</organism>
<dbReference type="RefSeq" id="WP_040832605.1">
    <property type="nucleotide sequence ID" value="NZ_JBIAQY010000006.1"/>
</dbReference>
<accession>A0ABW6S142</accession>
<feature type="region of interest" description="Disordered" evidence="1">
    <location>
        <begin position="1"/>
        <end position="24"/>
    </location>
</feature>
<name>A0ABW6S142_9NOCA</name>
<dbReference type="EMBL" id="JBIAQY010000006">
    <property type="protein sequence ID" value="MFF3570017.1"/>
    <property type="molecule type" value="Genomic_DNA"/>
</dbReference>
<evidence type="ECO:0000313" key="3">
    <source>
        <dbReference type="Proteomes" id="UP001601992"/>
    </source>
</evidence>
<proteinExistence type="predicted"/>
<protein>
    <submittedName>
        <fullName evidence="2">Uncharacterized protein</fullName>
    </submittedName>
</protein>
<keyword evidence="3" id="KW-1185">Reference proteome</keyword>
<gene>
    <name evidence="2" type="ORF">ACFYXQ_19760</name>
</gene>
<sequence length="75" mass="8704">MAAVAIGPFVQADGDPDQQRQRFRRRPVRGAVSDWYALRQFGIHFSPSVGSMPFEAYLRAWYRWMQETPQNARSS</sequence>
<reference evidence="2 3" key="1">
    <citation type="submission" date="2024-10" db="EMBL/GenBank/DDBJ databases">
        <title>The Natural Products Discovery Center: Release of the First 8490 Sequenced Strains for Exploring Actinobacteria Biosynthetic Diversity.</title>
        <authorList>
            <person name="Kalkreuter E."/>
            <person name="Kautsar S.A."/>
            <person name="Yang D."/>
            <person name="Bader C.D."/>
            <person name="Teijaro C.N."/>
            <person name="Fluegel L."/>
            <person name="Davis C.M."/>
            <person name="Simpson J.R."/>
            <person name="Lauterbach L."/>
            <person name="Steele A.D."/>
            <person name="Gui C."/>
            <person name="Meng S."/>
            <person name="Li G."/>
            <person name="Viehrig K."/>
            <person name="Ye F."/>
            <person name="Su P."/>
            <person name="Kiefer A.F."/>
            <person name="Nichols A."/>
            <person name="Cepeda A.J."/>
            <person name="Yan W."/>
            <person name="Fan B."/>
            <person name="Jiang Y."/>
            <person name="Adhikari A."/>
            <person name="Zheng C.-J."/>
            <person name="Schuster L."/>
            <person name="Cowan T.M."/>
            <person name="Smanski M.J."/>
            <person name="Chevrette M.G."/>
            <person name="De Carvalho L.P.S."/>
            <person name="Shen B."/>
        </authorList>
    </citation>
    <scope>NUCLEOTIDE SEQUENCE [LARGE SCALE GENOMIC DNA]</scope>
    <source>
        <strain evidence="2 3">NPDC002593</strain>
    </source>
</reference>
<comment type="caution">
    <text evidence="2">The sequence shown here is derived from an EMBL/GenBank/DDBJ whole genome shotgun (WGS) entry which is preliminary data.</text>
</comment>
<evidence type="ECO:0000313" key="2">
    <source>
        <dbReference type="EMBL" id="MFF3570017.1"/>
    </source>
</evidence>